<evidence type="ECO:0000313" key="3">
    <source>
        <dbReference type="EMBL" id="NIH78674.1"/>
    </source>
</evidence>
<dbReference type="RefSeq" id="WP_167111408.1">
    <property type="nucleotide sequence ID" value="NZ_JAANOU010000001.1"/>
</dbReference>
<proteinExistence type="inferred from homology"/>
<evidence type="ECO:0000256" key="1">
    <source>
        <dbReference type="ARBA" id="ARBA00007689"/>
    </source>
</evidence>
<gene>
    <name evidence="3" type="ORF">FHX46_001204</name>
</gene>
<dbReference type="PANTHER" id="PTHR37828:SF1">
    <property type="entry name" value="YCII-RELATED DOMAIN-CONTAINING PROTEIN"/>
    <property type="match status" value="1"/>
</dbReference>
<dbReference type="InterPro" id="IPR011008">
    <property type="entry name" value="Dimeric_a/b-barrel"/>
</dbReference>
<dbReference type="SUPFAM" id="SSF54909">
    <property type="entry name" value="Dimeric alpha+beta barrel"/>
    <property type="match status" value="1"/>
</dbReference>
<dbReference type="Pfam" id="PF03795">
    <property type="entry name" value="YCII"/>
    <property type="match status" value="1"/>
</dbReference>
<comment type="similarity">
    <text evidence="1">Belongs to the YciI family.</text>
</comment>
<feature type="domain" description="YCII-related" evidence="2">
    <location>
        <begin position="1"/>
        <end position="82"/>
    </location>
</feature>
<sequence length="99" mass="11108">MFIVLIDYTAPVEEVDYLLADHAKWLDRHFGAGEFLAAGRRAPHSGCVIVTRPMPQVKLEAVLAANPIVQRRLAQFRIIEFNATRTAPELRLVNEALVV</sequence>
<keyword evidence="4" id="KW-1185">Reference proteome</keyword>
<evidence type="ECO:0000259" key="2">
    <source>
        <dbReference type="Pfam" id="PF03795"/>
    </source>
</evidence>
<dbReference type="PANTHER" id="PTHR37828">
    <property type="entry name" value="GSR2449 PROTEIN"/>
    <property type="match status" value="1"/>
</dbReference>
<accession>A0ABX0SSQ5</accession>
<name>A0ABX0SSQ5_9PSEU</name>
<protein>
    <submittedName>
        <fullName evidence="3">Uncharacterized protein YciI</fullName>
    </submittedName>
</protein>
<dbReference type="Proteomes" id="UP000754495">
    <property type="component" value="Unassembled WGS sequence"/>
</dbReference>
<organism evidence="3 4">
    <name type="scientific">Amycolatopsis viridis</name>
    <dbReference type="NCBI Taxonomy" id="185678"/>
    <lineage>
        <taxon>Bacteria</taxon>
        <taxon>Bacillati</taxon>
        <taxon>Actinomycetota</taxon>
        <taxon>Actinomycetes</taxon>
        <taxon>Pseudonocardiales</taxon>
        <taxon>Pseudonocardiaceae</taxon>
        <taxon>Amycolatopsis</taxon>
    </lineage>
</organism>
<reference evidence="3 4" key="1">
    <citation type="submission" date="2020-03" db="EMBL/GenBank/DDBJ databases">
        <title>Sequencing the genomes of 1000 actinobacteria strains.</title>
        <authorList>
            <person name="Klenk H.-P."/>
        </authorList>
    </citation>
    <scope>NUCLEOTIDE SEQUENCE [LARGE SCALE GENOMIC DNA]</scope>
    <source>
        <strain evidence="3 4">DSM 45668</strain>
    </source>
</reference>
<dbReference type="EMBL" id="JAANOU010000001">
    <property type="protein sequence ID" value="NIH78674.1"/>
    <property type="molecule type" value="Genomic_DNA"/>
</dbReference>
<comment type="caution">
    <text evidence="3">The sequence shown here is derived from an EMBL/GenBank/DDBJ whole genome shotgun (WGS) entry which is preliminary data.</text>
</comment>
<evidence type="ECO:0000313" key="4">
    <source>
        <dbReference type="Proteomes" id="UP000754495"/>
    </source>
</evidence>
<dbReference type="InterPro" id="IPR005545">
    <property type="entry name" value="YCII"/>
</dbReference>